<feature type="domain" description="Protein kinase" evidence="2">
    <location>
        <begin position="218"/>
        <end position="549"/>
    </location>
</feature>
<dbReference type="STRING" id="3871.A0A4P1REJ8"/>
<dbReference type="GO" id="GO:0004672">
    <property type="term" value="F:protein kinase activity"/>
    <property type="evidence" value="ECO:0007669"/>
    <property type="project" value="InterPro"/>
</dbReference>
<dbReference type="EMBL" id="CM007366">
    <property type="protein sequence ID" value="OIW09258.1"/>
    <property type="molecule type" value="Genomic_DNA"/>
</dbReference>
<evidence type="ECO:0000259" key="2">
    <source>
        <dbReference type="PROSITE" id="PS50011"/>
    </source>
</evidence>
<proteinExistence type="inferred from homology"/>
<dbReference type="Gramene" id="OIW09258">
    <property type="protein sequence ID" value="OIW09258"/>
    <property type="gene ID" value="TanjilG_01229"/>
</dbReference>
<dbReference type="InterPro" id="IPR000719">
    <property type="entry name" value="Prot_kinase_dom"/>
</dbReference>
<evidence type="ECO:0000256" key="1">
    <source>
        <dbReference type="ARBA" id="ARBA00009670"/>
    </source>
</evidence>
<dbReference type="InterPro" id="IPR004147">
    <property type="entry name" value="ABC1_dom"/>
</dbReference>
<dbReference type="CDD" id="cd05121">
    <property type="entry name" value="ABC1_ADCK3-like"/>
    <property type="match status" value="1"/>
</dbReference>
<dbReference type="InterPro" id="IPR050154">
    <property type="entry name" value="UbiB_kinase"/>
</dbReference>
<dbReference type="PANTHER" id="PTHR10566">
    <property type="entry name" value="CHAPERONE-ACTIVITY OF BC1 COMPLEX CABC1 -RELATED"/>
    <property type="match status" value="1"/>
</dbReference>
<accession>A0A4P1REJ8</accession>
<dbReference type="PANTHER" id="PTHR10566:SF53">
    <property type="entry name" value="PROTEIN ACTIVITY OF BC1 COMPLEX KINASE 1, CHLOROPLASTIC"/>
    <property type="match status" value="1"/>
</dbReference>
<evidence type="ECO:0000313" key="4">
    <source>
        <dbReference type="Proteomes" id="UP000188354"/>
    </source>
</evidence>
<dbReference type="Proteomes" id="UP000188354">
    <property type="component" value="Chromosome LG06"/>
</dbReference>
<protein>
    <recommendedName>
        <fullName evidence="2">Protein kinase domain-containing protein</fullName>
    </recommendedName>
</protein>
<dbReference type="OrthoDB" id="427480at2759"/>
<keyword evidence="4" id="KW-1185">Reference proteome</keyword>
<dbReference type="KEGG" id="lang:109350704"/>
<dbReference type="PROSITE" id="PS50011">
    <property type="entry name" value="PROTEIN_KINASE_DOM"/>
    <property type="match status" value="1"/>
</dbReference>
<dbReference type="InterPro" id="IPR011009">
    <property type="entry name" value="Kinase-like_dom_sf"/>
</dbReference>
<reference evidence="3 4" key="1">
    <citation type="journal article" date="2017" name="Plant Biotechnol. J.">
        <title>A comprehensive draft genome sequence for lupin (Lupinus angustifolius), an emerging health food: insights into plant-microbe interactions and legume evolution.</title>
        <authorList>
            <person name="Hane J.K."/>
            <person name="Ming Y."/>
            <person name="Kamphuis L.G."/>
            <person name="Nelson M.N."/>
            <person name="Garg G."/>
            <person name="Atkins C.A."/>
            <person name="Bayer P.E."/>
            <person name="Bravo A."/>
            <person name="Bringans S."/>
            <person name="Cannon S."/>
            <person name="Edwards D."/>
            <person name="Foley R."/>
            <person name="Gao L.L."/>
            <person name="Harrison M.J."/>
            <person name="Huang W."/>
            <person name="Hurgobin B."/>
            <person name="Li S."/>
            <person name="Liu C.W."/>
            <person name="McGrath A."/>
            <person name="Morahan G."/>
            <person name="Murray J."/>
            <person name="Weller J."/>
            <person name="Jian J."/>
            <person name="Singh K.B."/>
        </authorList>
    </citation>
    <scope>NUCLEOTIDE SEQUENCE [LARGE SCALE GENOMIC DNA]</scope>
    <source>
        <strain evidence="4">cv. Tanjil</strain>
        <tissue evidence="3">Whole plant</tissue>
    </source>
</reference>
<sequence length="672" mass="75165">MNSITILNSLYTLPLTKSHPNYHSFQPPLLLTTKGGGGGGGGGTKLRVSLGSSNDAVSSNSKDGLFLLQLNKASSNSAMEQLDIERGVCIPFRKYSPQAVRNKVLESRGGVLSLMSRGVEIVWKLGFYWSTLTYDFLVGRDEEVVPYRARQLRNLLCDLGPSFIKAGQVLANRPDIIREDYMNELCILQDDVPSFPNEIAFSIIEEELGQPLEAVFSKISSETIAAASLGQVYRATLRSTGDDVAIKVQRPGIEPLIYRDLLLFRTLASFLNGISIQKLGCNAELIVDEFGEKLLEELDYTLEARNLEDFLENFKNDPTVKIPLVYNQLSGPRVLVMEWIDGIRCTNPKAIKEAGIDLDGFLTIGVSAALRQLLEFGLFHGDPHPGNIFAMRDGRIAYVDFGNVAVLSQQNKQILIDAVVHAVNEDYAEMANDFTRLGFLTPGTDVTPIIPALEAIWQNSAGKGLSDFNFRSVTGKFNQLVYNYPIRIPERFSLVIRSLLTQEGICFTLEPDFKFLEVAYPYVAKRLLTDPNPALRERLIQVLFKDGLFQWKRLENLIVLAKENVAKMSSNPALQVQNMKSQKDLKVERKLDLTDTIKDGARLFLVDEGIRRQLLLALTEDSKLHIEELVDVYRLVEDQIDIPSVAVEVVRDFPTVIRDALLSWSESVLSDR</sequence>
<dbReference type="GO" id="GO:0005524">
    <property type="term" value="F:ATP binding"/>
    <property type="evidence" value="ECO:0007669"/>
    <property type="project" value="InterPro"/>
</dbReference>
<dbReference type="Gene3D" id="1.10.510.10">
    <property type="entry name" value="Transferase(Phosphotransferase) domain 1"/>
    <property type="match status" value="1"/>
</dbReference>
<comment type="similarity">
    <text evidence="1">Belongs to the protein kinase superfamily. ADCK protein kinase family.</text>
</comment>
<organism evidence="3 4">
    <name type="scientific">Lupinus angustifolius</name>
    <name type="common">Narrow-leaved blue lupine</name>
    <dbReference type="NCBI Taxonomy" id="3871"/>
    <lineage>
        <taxon>Eukaryota</taxon>
        <taxon>Viridiplantae</taxon>
        <taxon>Streptophyta</taxon>
        <taxon>Embryophyta</taxon>
        <taxon>Tracheophyta</taxon>
        <taxon>Spermatophyta</taxon>
        <taxon>Magnoliopsida</taxon>
        <taxon>eudicotyledons</taxon>
        <taxon>Gunneridae</taxon>
        <taxon>Pentapetalae</taxon>
        <taxon>rosids</taxon>
        <taxon>fabids</taxon>
        <taxon>Fabales</taxon>
        <taxon>Fabaceae</taxon>
        <taxon>Papilionoideae</taxon>
        <taxon>50 kb inversion clade</taxon>
        <taxon>genistoids sensu lato</taxon>
        <taxon>core genistoids</taxon>
        <taxon>Genisteae</taxon>
        <taxon>Lupinus</taxon>
    </lineage>
</organism>
<evidence type="ECO:0000313" key="3">
    <source>
        <dbReference type="EMBL" id="OIW09258.1"/>
    </source>
</evidence>
<dbReference type="SUPFAM" id="SSF56112">
    <property type="entry name" value="Protein kinase-like (PK-like)"/>
    <property type="match status" value="1"/>
</dbReference>
<name>A0A4P1REJ8_LUPAN</name>
<gene>
    <name evidence="3" type="ORF">TanjilG_01229</name>
</gene>
<dbReference type="Pfam" id="PF03109">
    <property type="entry name" value="ABC1"/>
    <property type="match status" value="1"/>
</dbReference>
<dbReference type="AlphaFoldDB" id="A0A4P1REJ8"/>